<dbReference type="RefSeq" id="WP_210219863.1">
    <property type="nucleotide sequence ID" value="NZ_CP072793.1"/>
</dbReference>
<name>A0A975FAS5_9GAMM</name>
<dbReference type="Pfam" id="PF08477">
    <property type="entry name" value="Roc"/>
    <property type="match status" value="1"/>
</dbReference>
<reference evidence="1" key="1">
    <citation type="submission" date="2021-04" db="EMBL/GenBank/DDBJ databases">
        <title>Genomics, taxonomy and metabolism of representatives of sulfur bacteria of the genus Thiothrix: Thiothrix fructosivorans QT, Thiothrix unzii A1T and three new species, Thiothrix subterranea sp. nov., Thiothrix litoralis sp. nov. and 'Candidatus Thiothrix anitrata' sp. nov.</title>
        <authorList>
            <person name="Ravin N.V."/>
            <person name="Smolyakov D."/>
            <person name="Rudenko T.S."/>
            <person name="Mardanov A.V."/>
            <person name="Beletsky A.V."/>
            <person name="Markov N.D."/>
            <person name="Fomenkov A.I."/>
            <person name="Roberts R.J."/>
            <person name="Karnachuk O.V."/>
            <person name="Novikov A."/>
            <person name="Grabovich M.Y."/>
        </authorList>
    </citation>
    <scope>NUCLEOTIDE SEQUENCE</scope>
    <source>
        <strain evidence="1">A1</strain>
    </source>
</reference>
<gene>
    <name evidence="1" type="ORF">J9260_04560</name>
</gene>
<dbReference type="KEGG" id="tun:J9260_04560"/>
<protein>
    <submittedName>
        <fullName evidence="1">Uncharacterized protein</fullName>
    </submittedName>
</protein>
<organism evidence="1 2">
    <name type="scientific">Thiothrix unzii</name>
    <dbReference type="NCBI Taxonomy" id="111769"/>
    <lineage>
        <taxon>Bacteria</taxon>
        <taxon>Pseudomonadati</taxon>
        <taxon>Pseudomonadota</taxon>
        <taxon>Gammaproteobacteria</taxon>
        <taxon>Thiotrichales</taxon>
        <taxon>Thiotrichaceae</taxon>
        <taxon>Thiothrix</taxon>
    </lineage>
</organism>
<evidence type="ECO:0000313" key="1">
    <source>
        <dbReference type="EMBL" id="QTR54372.1"/>
    </source>
</evidence>
<dbReference type="SUPFAM" id="SSF52540">
    <property type="entry name" value="P-loop containing nucleoside triphosphate hydrolases"/>
    <property type="match status" value="1"/>
</dbReference>
<dbReference type="Gene3D" id="3.40.50.300">
    <property type="entry name" value="P-loop containing nucleotide triphosphate hydrolases"/>
    <property type="match status" value="1"/>
</dbReference>
<evidence type="ECO:0000313" key="2">
    <source>
        <dbReference type="Proteomes" id="UP000672009"/>
    </source>
</evidence>
<dbReference type="InterPro" id="IPR027417">
    <property type="entry name" value="P-loop_NTPase"/>
</dbReference>
<sequence length="553" mass="63005">MAQLPTAKDLDKLYHEKGHETLVWYAWRNALRVLPALGILPFELIWPHNTVHNLYSICQIPLLLSQYSPEQPLSKGYVNAFSHVASSNMAAAFRAAKTDNQIIVNVIRANVAAYIAAKISAVDAKSSVRNAIIAAKSATIVVGHDGVLSSLADYEILCSSECFDKKYLNSHDLWSIGALSEEYDGWKSSFFHQLESIGLQVLVENIKFLLGDNNSKEFSISSSEKISTSITNSPTLLKQLIDGEELEENHAVRVIILGNGGSGKTSLVNALLNGDGWDSGDKELSEFHRPLDLKKNFPHFKGFGDNKLDLFLWDFSGQIISYGLHSAFINENCVYILVVDSRHEQVLEEWLYQIRHIIGLQTKVIILTNWFEHCDTKQNQRYLLRKFPDLLEERSFCYFALNSLLHDDSSEPSVRAFEDFLKILWDFCLESQKFTFKRVLMAYEEINNNLKDVIFIRKSDLLMTLGKNIGSLDSNNVIDLLEKLGFILRITKDGRDYCLKPNWLMEYSYKLFYLDVLLEKNGILPWDELLSAAKDDGFNEDILRFLVDFETVN</sequence>
<dbReference type="Proteomes" id="UP000672009">
    <property type="component" value="Chromosome"/>
</dbReference>
<dbReference type="AlphaFoldDB" id="A0A975FAS5"/>
<accession>A0A975FAS5</accession>
<proteinExistence type="predicted"/>
<keyword evidence="2" id="KW-1185">Reference proteome</keyword>
<dbReference type="EMBL" id="CP072793">
    <property type="protein sequence ID" value="QTR54372.1"/>
    <property type="molecule type" value="Genomic_DNA"/>
</dbReference>